<feature type="transmembrane region" description="Helical" evidence="1">
    <location>
        <begin position="6"/>
        <end position="24"/>
    </location>
</feature>
<dbReference type="EMBL" id="MSCN01000001">
    <property type="protein sequence ID" value="PQJ78481.1"/>
    <property type="molecule type" value="Genomic_DNA"/>
</dbReference>
<evidence type="ECO:0000313" key="2">
    <source>
        <dbReference type="EMBL" id="PQJ78481.1"/>
    </source>
</evidence>
<sequence length="156" mass="18332">MGFIVFILTSLFSFFMIYKAISVLDKVNIIKKRGIRKRGKVLKIRKEVNSYYDEDGGTSILYYYTVSFKTNRGKLIEKEIEFGVKKKPNRNPPFDVDIIYFEDEKNNLNVILENNKSTIFDGFFLLFVGIFFLCILIYNYDGELDIIISFIKNLIK</sequence>
<keyword evidence="3" id="KW-1185">Reference proteome</keyword>
<keyword evidence="1" id="KW-0812">Transmembrane</keyword>
<evidence type="ECO:0008006" key="4">
    <source>
        <dbReference type="Google" id="ProtNLM"/>
    </source>
</evidence>
<reference evidence="2 3" key="1">
    <citation type="submission" date="2016-12" db="EMBL/GenBank/DDBJ databases">
        <title>Trade-off between light-utilization and light-protection in marine flavobacteria.</title>
        <authorList>
            <person name="Kumagai Y."/>
            <person name="Yoshizawa S."/>
            <person name="Kogure K."/>
            <person name="Iwasaki W."/>
        </authorList>
    </citation>
    <scope>NUCLEOTIDE SEQUENCE [LARGE SCALE GENOMIC DNA]</scope>
    <source>
        <strain evidence="2 3">NBRC 108759</strain>
    </source>
</reference>
<dbReference type="AlphaFoldDB" id="A0A2S7WMI0"/>
<keyword evidence="1" id="KW-1133">Transmembrane helix</keyword>
<comment type="caution">
    <text evidence="2">The sequence shown here is derived from an EMBL/GenBank/DDBJ whole genome shotgun (WGS) entry which is preliminary data.</text>
</comment>
<accession>A0A2S7WMI0</accession>
<dbReference type="Proteomes" id="UP000238882">
    <property type="component" value="Unassembled WGS sequence"/>
</dbReference>
<feature type="transmembrane region" description="Helical" evidence="1">
    <location>
        <begin position="119"/>
        <end position="140"/>
    </location>
</feature>
<name>A0A2S7WMI0_9FLAO</name>
<evidence type="ECO:0000313" key="3">
    <source>
        <dbReference type="Proteomes" id="UP000238882"/>
    </source>
</evidence>
<proteinExistence type="predicted"/>
<evidence type="ECO:0000256" key="1">
    <source>
        <dbReference type="SAM" id="Phobius"/>
    </source>
</evidence>
<keyword evidence="1" id="KW-0472">Membrane</keyword>
<gene>
    <name evidence="2" type="ORF">BTO18_04430</name>
</gene>
<protein>
    <recommendedName>
        <fullName evidence="4">DUF3592 domain-containing protein</fullName>
    </recommendedName>
</protein>
<organism evidence="2 3">
    <name type="scientific">Polaribacter porphyrae</name>
    <dbReference type="NCBI Taxonomy" id="1137780"/>
    <lineage>
        <taxon>Bacteria</taxon>
        <taxon>Pseudomonadati</taxon>
        <taxon>Bacteroidota</taxon>
        <taxon>Flavobacteriia</taxon>
        <taxon>Flavobacteriales</taxon>
        <taxon>Flavobacteriaceae</taxon>
    </lineage>
</organism>